<dbReference type="Pfam" id="PF13417">
    <property type="entry name" value="GST_N_3"/>
    <property type="match status" value="1"/>
</dbReference>
<dbReference type="PANTHER" id="PTHR43969">
    <property type="entry name" value="GLUTATHIONE S TRANSFERASE D10, ISOFORM A-RELATED"/>
    <property type="match status" value="1"/>
</dbReference>
<evidence type="ECO:0008006" key="6">
    <source>
        <dbReference type="Google" id="ProtNLM"/>
    </source>
</evidence>
<dbReference type="InParanoid" id="B4LNJ9"/>
<accession>B4LNJ9</accession>
<dbReference type="InterPro" id="IPR036249">
    <property type="entry name" value="Thioredoxin-like_sf"/>
</dbReference>
<dbReference type="GO" id="GO:0004364">
    <property type="term" value="F:glutathione transferase activity"/>
    <property type="evidence" value="ECO:0007669"/>
    <property type="project" value="TreeGrafter"/>
</dbReference>
<dbReference type="PROSITE" id="PS50405">
    <property type="entry name" value="GST_CTER"/>
    <property type="match status" value="1"/>
</dbReference>
<dbReference type="eggNOG" id="KOG0867">
    <property type="taxonomic scope" value="Eukaryota"/>
</dbReference>
<dbReference type="KEGG" id="dvi:6625450"/>
<dbReference type="SFLD" id="SFLDS00019">
    <property type="entry name" value="Glutathione_Transferase_(cytos"/>
    <property type="match status" value="1"/>
</dbReference>
<evidence type="ECO:0000259" key="3">
    <source>
        <dbReference type="PROSITE" id="PS50405"/>
    </source>
</evidence>
<dbReference type="HOGENOM" id="CLU_011226_2_1_1"/>
<dbReference type="GO" id="GO:0006749">
    <property type="term" value="P:glutathione metabolic process"/>
    <property type="evidence" value="ECO:0007669"/>
    <property type="project" value="TreeGrafter"/>
</dbReference>
<comment type="subunit">
    <text evidence="1">Homodimer.</text>
</comment>
<dbReference type="PROSITE" id="PS50404">
    <property type="entry name" value="GST_NTER"/>
    <property type="match status" value="1"/>
</dbReference>
<dbReference type="EMBL" id="CH940648">
    <property type="protein sequence ID" value="EDW62179.2"/>
    <property type="molecule type" value="Genomic_DNA"/>
</dbReference>
<dbReference type="FunCoup" id="B4LNJ9">
    <property type="interactions" value="166"/>
</dbReference>
<gene>
    <name evidence="4" type="primary">Dvir\GJ19894</name>
    <name evidence="4" type="ORF">Dvir_GJ19894</name>
</gene>
<dbReference type="SMR" id="B4LNJ9"/>
<evidence type="ECO:0000313" key="5">
    <source>
        <dbReference type="Proteomes" id="UP000008792"/>
    </source>
</evidence>
<dbReference type="Gene3D" id="3.40.30.10">
    <property type="entry name" value="Glutaredoxin"/>
    <property type="match status" value="1"/>
</dbReference>
<dbReference type="AlphaFoldDB" id="B4LNJ9"/>
<dbReference type="InterPro" id="IPR004046">
    <property type="entry name" value="GST_C"/>
</dbReference>
<name>B4LNJ9_DROVI</name>
<evidence type="ECO:0000313" key="4">
    <source>
        <dbReference type="EMBL" id="EDW62179.2"/>
    </source>
</evidence>
<dbReference type="SFLD" id="SFLDG00358">
    <property type="entry name" value="Main_(cytGST)"/>
    <property type="match status" value="1"/>
</dbReference>
<dbReference type="CDD" id="cd03045">
    <property type="entry name" value="GST_N_Delta_Epsilon"/>
    <property type="match status" value="1"/>
</dbReference>
<organism evidence="4 5">
    <name type="scientific">Drosophila virilis</name>
    <name type="common">Fruit fly</name>
    <dbReference type="NCBI Taxonomy" id="7244"/>
    <lineage>
        <taxon>Eukaryota</taxon>
        <taxon>Metazoa</taxon>
        <taxon>Ecdysozoa</taxon>
        <taxon>Arthropoda</taxon>
        <taxon>Hexapoda</taxon>
        <taxon>Insecta</taxon>
        <taxon>Pterygota</taxon>
        <taxon>Neoptera</taxon>
        <taxon>Endopterygota</taxon>
        <taxon>Diptera</taxon>
        <taxon>Brachycera</taxon>
        <taxon>Muscomorpha</taxon>
        <taxon>Ephydroidea</taxon>
        <taxon>Drosophilidae</taxon>
        <taxon>Drosophila</taxon>
    </lineage>
</organism>
<dbReference type="InterPro" id="IPR004045">
    <property type="entry name" value="Glutathione_S-Trfase_N"/>
</dbReference>
<dbReference type="FunFam" id="1.20.1050.10:FF:000007">
    <property type="entry name" value="Glutathione S-transferase 1-1"/>
    <property type="match status" value="1"/>
</dbReference>
<proteinExistence type="predicted"/>
<dbReference type="Gene3D" id="1.20.1050.10">
    <property type="match status" value="1"/>
</dbReference>
<sequence>MQAAIRTRLRVEIERKRASVQLQPYELTDVSRLGIKMGKLVLYGLEPSPPVRACKMTLHALGLQYEYRLINLLAGEHRNREYTLKNPQHTVPMLEDDGKCIWDSHAIMAYLVRKYGKDDALYPRDFYKRAVVDQRLHFESGVIFQGCIRNIALPVFYRNETEVPRSKIEAIYEVYDFLDAFLDKQNYLCGSTLTLADYSCISSVASLLGLAPIEQRRYPRLSGWVSRMEQLPDYQSVNGNGAQMLIDMFSAKITKIV</sequence>
<dbReference type="InterPro" id="IPR010987">
    <property type="entry name" value="Glutathione-S-Trfase_C-like"/>
</dbReference>
<dbReference type="SFLD" id="SFLDG01153">
    <property type="entry name" value="Main.4:_Theta-like"/>
    <property type="match status" value="1"/>
</dbReference>
<dbReference type="SUPFAM" id="SSF47616">
    <property type="entry name" value="GST C-terminal domain-like"/>
    <property type="match status" value="1"/>
</dbReference>
<evidence type="ECO:0000256" key="1">
    <source>
        <dbReference type="ARBA" id="ARBA00011738"/>
    </source>
</evidence>
<dbReference type="InterPro" id="IPR036282">
    <property type="entry name" value="Glutathione-S-Trfase_C_sf"/>
</dbReference>
<dbReference type="InterPro" id="IPR040079">
    <property type="entry name" value="Glutathione_S-Trfase"/>
</dbReference>
<feature type="domain" description="GST N-terminal" evidence="2">
    <location>
        <begin position="38"/>
        <end position="119"/>
    </location>
</feature>
<dbReference type="Proteomes" id="UP000008792">
    <property type="component" value="Unassembled WGS sequence"/>
</dbReference>
<dbReference type="SUPFAM" id="SSF52833">
    <property type="entry name" value="Thioredoxin-like"/>
    <property type="match status" value="1"/>
</dbReference>
<dbReference type="CDD" id="cd03177">
    <property type="entry name" value="GST_C_Delta_Epsilon"/>
    <property type="match status" value="1"/>
</dbReference>
<dbReference type="STRING" id="7244.B4LNJ9"/>
<dbReference type="FunFam" id="3.40.30.10:FF:000034">
    <property type="entry name" value="glutathione S-transferase 1"/>
    <property type="match status" value="1"/>
</dbReference>
<protein>
    <recommendedName>
        <fullName evidence="6">Glutathione transferase</fullName>
    </recommendedName>
</protein>
<evidence type="ECO:0000259" key="2">
    <source>
        <dbReference type="PROSITE" id="PS50404"/>
    </source>
</evidence>
<dbReference type="Pfam" id="PF00043">
    <property type="entry name" value="GST_C"/>
    <property type="match status" value="1"/>
</dbReference>
<keyword evidence="5" id="KW-1185">Reference proteome</keyword>
<feature type="domain" description="GST C-terminal" evidence="3">
    <location>
        <begin position="125"/>
        <end position="256"/>
    </location>
</feature>
<dbReference type="OrthoDB" id="2309723at2759"/>
<dbReference type="PANTHER" id="PTHR43969:SF4">
    <property type="entry name" value="FI01423P-RELATED"/>
    <property type="match status" value="1"/>
</dbReference>
<reference evidence="4 5" key="1">
    <citation type="journal article" date="2007" name="Nature">
        <title>Evolution of genes and genomes on the Drosophila phylogeny.</title>
        <authorList>
            <consortium name="Drosophila 12 Genomes Consortium"/>
            <person name="Clark A.G."/>
            <person name="Eisen M.B."/>
            <person name="Smith D.R."/>
            <person name="Bergman C.M."/>
            <person name="Oliver B."/>
            <person name="Markow T.A."/>
            <person name="Kaufman T.C."/>
            <person name="Kellis M."/>
            <person name="Gelbart W."/>
            <person name="Iyer V.N."/>
            <person name="Pollard D.A."/>
            <person name="Sackton T.B."/>
            <person name="Larracuente A.M."/>
            <person name="Singh N.D."/>
            <person name="Abad J.P."/>
            <person name="Abt D.N."/>
            <person name="Adryan B."/>
            <person name="Aguade M."/>
            <person name="Akashi H."/>
            <person name="Anderson W.W."/>
            <person name="Aquadro C.F."/>
            <person name="Ardell D.H."/>
            <person name="Arguello R."/>
            <person name="Artieri C.G."/>
            <person name="Barbash D.A."/>
            <person name="Barker D."/>
            <person name="Barsanti P."/>
            <person name="Batterham P."/>
            <person name="Batzoglou S."/>
            <person name="Begun D."/>
            <person name="Bhutkar A."/>
            <person name="Blanco E."/>
            <person name="Bosak S.A."/>
            <person name="Bradley R.K."/>
            <person name="Brand A.D."/>
            <person name="Brent M.R."/>
            <person name="Brooks A.N."/>
            <person name="Brown R.H."/>
            <person name="Butlin R.K."/>
            <person name="Caggese C."/>
            <person name="Calvi B.R."/>
            <person name="Bernardo de Carvalho A."/>
            <person name="Caspi A."/>
            <person name="Castrezana S."/>
            <person name="Celniker S.E."/>
            <person name="Chang J.L."/>
            <person name="Chapple C."/>
            <person name="Chatterji S."/>
            <person name="Chinwalla A."/>
            <person name="Civetta A."/>
            <person name="Clifton S.W."/>
            <person name="Comeron J.M."/>
            <person name="Costello J.C."/>
            <person name="Coyne J.A."/>
            <person name="Daub J."/>
            <person name="David R.G."/>
            <person name="Delcher A.L."/>
            <person name="Delehaunty K."/>
            <person name="Do C.B."/>
            <person name="Ebling H."/>
            <person name="Edwards K."/>
            <person name="Eickbush T."/>
            <person name="Evans J.D."/>
            <person name="Filipski A."/>
            <person name="Findeiss S."/>
            <person name="Freyhult E."/>
            <person name="Fulton L."/>
            <person name="Fulton R."/>
            <person name="Garcia A.C."/>
            <person name="Gardiner A."/>
            <person name="Garfield D.A."/>
            <person name="Garvin B.E."/>
            <person name="Gibson G."/>
            <person name="Gilbert D."/>
            <person name="Gnerre S."/>
            <person name="Godfrey J."/>
            <person name="Good R."/>
            <person name="Gotea V."/>
            <person name="Gravely B."/>
            <person name="Greenberg A.J."/>
            <person name="Griffiths-Jones S."/>
            <person name="Gross S."/>
            <person name="Guigo R."/>
            <person name="Gustafson E.A."/>
            <person name="Haerty W."/>
            <person name="Hahn M.W."/>
            <person name="Halligan D.L."/>
            <person name="Halpern A.L."/>
            <person name="Halter G.M."/>
            <person name="Han M.V."/>
            <person name="Heger A."/>
            <person name="Hillier L."/>
            <person name="Hinrichs A.S."/>
            <person name="Holmes I."/>
            <person name="Hoskins R.A."/>
            <person name="Hubisz M.J."/>
            <person name="Hultmark D."/>
            <person name="Huntley M.A."/>
            <person name="Jaffe D.B."/>
            <person name="Jagadeeshan S."/>
            <person name="Jeck W.R."/>
            <person name="Johnson J."/>
            <person name="Jones C.D."/>
            <person name="Jordan W.C."/>
            <person name="Karpen G.H."/>
            <person name="Kataoka E."/>
            <person name="Keightley P.D."/>
            <person name="Kheradpour P."/>
            <person name="Kirkness E.F."/>
            <person name="Koerich L.B."/>
            <person name="Kristiansen K."/>
            <person name="Kudrna D."/>
            <person name="Kulathinal R.J."/>
            <person name="Kumar S."/>
            <person name="Kwok R."/>
            <person name="Lander E."/>
            <person name="Langley C.H."/>
            <person name="Lapoint R."/>
            <person name="Lazzaro B.P."/>
            <person name="Lee S.J."/>
            <person name="Levesque L."/>
            <person name="Li R."/>
            <person name="Lin C.F."/>
            <person name="Lin M.F."/>
            <person name="Lindblad-Toh K."/>
            <person name="Llopart A."/>
            <person name="Long M."/>
            <person name="Low L."/>
            <person name="Lozovsky E."/>
            <person name="Lu J."/>
            <person name="Luo M."/>
            <person name="Machado C.A."/>
            <person name="Makalowski W."/>
            <person name="Marzo M."/>
            <person name="Matsuda M."/>
            <person name="Matzkin L."/>
            <person name="McAllister B."/>
            <person name="McBride C.S."/>
            <person name="McKernan B."/>
            <person name="McKernan K."/>
            <person name="Mendez-Lago M."/>
            <person name="Minx P."/>
            <person name="Mollenhauer M.U."/>
            <person name="Montooth K."/>
            <person name="Mount S.M."/>
            <person name="Mu X."/>
            <person name="Myers E."/>
            <person name="Negre B."/>
            <person name="Newfeld S."/>
            <person name="Nielsen R."/>
            <person name="Noor M.A."/>
            <person name="O'Grady P."/>
            <person name="Pachter L."/>
            <person name="Papaceit M."/>
            <person name="Parisi M.J."/>
            <person name="Parisi M."/>
            <person name="Parts L."/>
            <person name="Pedersen J.S."/>
            <person name="Pesole G."/>
            <person name="Phillippy A.M."/>
            <person name="Ponting C.P."/>
            <person name="Pop M."/>
            <person name="Porcelli D."/>
            <person name="Powell J.R."/>
            <person name="Prohaska S."/>
            <person name="Pruitt K."/>
            <person name="Puig M."/>
            <person name="Quesneville H."/>
            <person name="Ram K.R."/>
            <person name="Rand D."/>
            <person name="Rasmussen M.D."/>
            <person name="Reed L.K."/>
            <person name="Reenan R."/>
            <person name="Reily A."/>
            <person name="Remington K.A."/>
            <person name="Rieger T.T."/>
            <person name="Ritchie M.G."/>
            <person name="Robin C."/>
            <person name="Rogers Y.H."/>
            <person name="Rohde C."/>
            <person name="Rozas J."/>
            <person name="Rubenfield M.J."/>
            <person name="Ruiz A."/>
            <person name="Russo S."/>
            <person name="Salzberg S.L."/>
            <person name="Sanchez-Gracia A."/>
            <person name="Saranga D.J."/>
            <person name="Sato H."/>
            <person name="Schaeffer S.W."/>
            <person name="Schatz M.C."/>
            <person name="Schlenke T."/>
            <person name="Schwartz R."/>
            <person name="Segarra C."/>
            <person name="Singh R.S."/>
            <person name="Sirot L."/>
            <person name="Sirota M."/>
            <person name="Sisneros N.B."/>
            <person name="Smith C.D."/>
            <person name="Smith T.F."/>
            <person name="Spieth J."/>
            <person name="Stage D.E."/>
            <person name="Stark A."/>
            <person name="Stephan W."/>
            <person name="Strausberg R.L."/>
            <person name="Strempel S."/>
            <person name="Sturgill D."/>
            <person name="Sutton G."/>
            <person name="Sutton G.G."/>
            <person name="Tao W."/>
            <person name="Teichmann S."/>
            <person name="Tobari Y.N."/>
            <person name="Tomimura Y."/>
            <person name="Tsolas J.M."/>
            <person name="Valente V.L."/>
            <person name="Venter E."/>
            <person name="Venter J.C."/>
            <person name="Vicario S."/>
            <person name="Vieira F.G."/>
            <person name="Vilella A.J."/>
            <person name="Villasante A."/>
            <person name="Walenz B."/>
            <person name="Wang J."/>
            <person name="Wasserman M."/>
            <person name="Watts T."/>
            <person name="Wilson D."/>
            <person name="Wilson R.K."/>
            <person name="Wing R.A."/>
            <person name="Wolfner M.F."/>
            <person name="Wong A."/>
            <person name="Wong G.K."/>
            <person name="Wu C.I."/>
            <person name="Wu G."/>
            <person name="Yamamoto D."/>
            <person name="Yang H.P."/>
            <person name="Yang S.P."/>
            <person name="Yorke J.A."/>
            <person name="Yoshida K."/>
            <person name="Zdobnov E."/>
            <person name="Zhang P."/>
            <person name="Zhang Y."/>
            <person name="Zimin A.V."/>
            <person name="Baldwin J."/>
            <person name="Abdouelleil A."/>
            <person name="Abdulkadir J."/>
            <person name="Abebe A."/>
            <person name="Abera B."/>
            <person name="Abreu J."/>
            <person name="Acer S.C."/>
            <person name="Aftuck L."/>
            <person name="Alexander A."/>
            <person name="An P."/>
            <person name="Anderson E."/>
            <person name="Anderson S."/>
            <person name="Arachi H."/>
            <person name="Azer M."/>
            <person name="Bachantsang P."/>
            <person name="Barry A."/>
            <person name="Bayul T."/>
            <person name="Berlin A."/>
            <person name="Bessette D."/>
            <person name="Bloom T."/>
            <person name="Blye J."/>
            <person name="Boguslavskiy L."/>
            <person name="Bonnet C."/>
            <person name="Boukhgalter B."/>
            <person name="Bourzgui I."/>
            <person name="Brown A."/>
            <person name="Cahill P."/>
            <person name="Channer S."/>
            <person name="Cheshatsang Y."/>
            <person name="Chuda L."/>
            <person name="Citroen M."/>
            <person name="Collymore A."/>
            <person name="Cooke P."/>
            <person name="Costello M."/>
            <person name="D'Aco K."/>
            <person name="Daza R."/>
            <person name="De Haan G."/>
            <person name="DeGray S."/>
            <person name="DeMaso C."/>
            <person name="Dhargay N."/>
            <person name="Dooley K."/>
            <person name="Dooley E."/>
            <person name="Doricent M."/>
            <person name="Dorje P."/>
            <person name="Dorjee K."/>
            <person name="Dupes A."/>
            <person name="Elong R."/>
            <person name="Falk J."/>
            <person name="Farina A."/>
            <person name="Faro S."/>
            <person name="Ferguson D."/>
            <person name="Fisher S."/>
            <person name="Foley C.D."/>
            <person name="Franke A."/>
            <person name="Friedrich D."/>
            <person name="Gadbois L."/>
            <person name="Gearin G."/>
            <person name="Gearin C.R."/>
            <person name="Giannoukos G."/>
            <person name="Goode T."/>
            <person name="Graham J."/>
            <person name="Grandbois E."/>
            <person name="Grewal S."/>
            <person name="Gyaltsen K."/>
            <person name="Hafez N."/>
            <person name="Hagos B."/>
            <person name="Hall J."/>
            <person name="Henson C."/>
            <person name="Hollinger A."/>
            <person name="Honan T."/>
            <person name="Huard M.D."/>
            <person name="Hughes L."/>
            <person name="Hurhula B."/>
            <person name="Husby M.E."/>
            <person name="Kamat A."/>
            <person name="Kanga B."/>
            <person name="Kashin S."/>
            <person name="Khazanovich D."/>
            <person name="Kisner P."/>
            <person name="Lance K."/>
            <person name="Lara M."/>
            <person name="Lee W."/>
            <person name="Lennon N."/>
            <person name="Letendre F."/>
            <person name="LeVine R."/>
            <person name="Lipovsky A."/>
            <person name="Liu X."/>
            <person name="Liu J."/>
            <person name="Liu S."/>
            <person name="Lokyitsang T."/>
            <person name="Lokyitsang Y."/>
            <person name="Lubonja R."/>
            <person name="Lui A."/>
            <person name="MacDonald P."/>
            <person name="Magnisalis V."/>
            <person name="Maru K."/>
            <person name="Matthews C."/>
            <person name="McCusker W."/>
            <person name="McDonough S."/>
            <person name="Mehta T."/>
            <person name="Meldrim J."/>
            <person name="Meneus L."/>
            <person name="Mihai O."/>
            <person name="Mihalev A."/>
            <person name="Mihova T."/>
            <person name="Mittelman R."/>
            <person name="Mlenga V."/>
            <person name="Montmayeur A."/>
            <person name="Mulrain L."/>
            <person name="Navidi A."/>
            <person name="Naylor J."/>
            <person name="Negash T."/>
            <person name="Nguyen T."/>
            <person name="Nguyen N."/>
            <person name="Nicol R."/>
            <person name="Norbu C."/>
            <person name="Norbu N."/>
            <person name="Novod N."/>
            <person name="O'Neill B."/>
            <person name="Osman S."/>
            <person name="Markiewicz E."/>
            <person name="Oyono O.L."/>
            <person name="Patti C."/>
            <person name="Phunkhang P."/>
            <person name="Pierre F."/>
            <person name="Priest M."/>
            <person name="Raghuraman S."/>
            <person name="Rege F."/>
            <person name="Reyes R."/>
            <person name="Rise C."/>
            <person name="Rogov P."/>
            <person name="Ross K."/>
            <person name="Ryan E."/>
            <person name="Settipalli S."/>
            <person name="Shea T."/>
            <person name="Sherpa N."/>
            <person name="Shi L."/>
            <person name="Shih D."/>
            <person name="Sparrow T."/>
            <person name="Spaulding J."/>
            <person name="Stalker J."/>
            <person name="Stange-Thomann N."/>
            <person name="Stavropoulos S."/>
            <person name="Stone C."/>
            <person name="Strader C."/>
            <person name="Tesfaye S."/>
            <person name="Thomson T."/>
            <person name="Thoulutsang Y."/>
            <person name="Thoulutsang D."/>
            <person name="Topham K."/>
            <person name="Topping I."/>
            <person name="Tsamla T."/>
            <person name="Vassiliev H."/>
            <person name="Vo A."/>
            <person name="Wangchuk T."/>
            <person name="Wangdi T."/>
            <person name="Weiand M."/>
            <person name="Wilkinson J."/>
            <person name="Wilson A."/>
            <person name="Yadav S."/>
            <person name="Young G."/>
            <person name="Yu Q."/>
            <person name="Zembek L."/>
            <person name="Zhong D."/>
            <person name="Zimmer A."/>
            <person name="Zwirko Z."/>
            <person name="Jaffe D.B."/>
            <person name="Alvarez P."/>
            <person name="Brockman W."/>
            <person name="Butler J."/>
            <person name="Chin C."/>
            <person name="Gnerre S."/>
            <person name="Grabherr M."/>
            <person name="Kleber M."/>
            <person name="Mauceli E."/>
            <person name="MacCallum I."/>
        </authorList>
    </citation>
    <scope>NUCLEOTIDE SEQUENCE [LARGE SCALE GENOMIC DNA]</scope>
    <source>
        <strain evidence="5">Tucson 15010-1051.87</strain>
    </source>
</reference>